<protein>
    <submittedName>
        <fullName evidence="1">Uncharacterized protein</fullName>
    </submittedName>
</protein>
<sequence length="219" mass="23819">MCATRTRLLALGGASPRCRHAPSKHNYKLPWQLAGPRLGSSLRTLRVAPGESYLLSCELEWVDDTTIPATTAEARAPPSTFTSHVGSSSRATASSGSVLTTVARVQKLETQMVILLQHMRPWMQRVLERARPTNGLTTFKVELAKLRSDVNGLLASVEVAPEHIPKEKIDDVVLSTLFGNAMLVPEHSRAAGKGYLSLGTLMILMRLDGSGRESSSSFR</sequence>
<name>A0AAF0ZZM0_SOLVR</name>
<evidence type="ECO:0000313" key="2">
    <source>
        <dbReference type="Proteomes" id="UP001234989"/>
    </source>
</evidence>
<accession>A0AAF0ZZM0</accession>
<proteinExistence type="predicted"/>
<gene>
    <name evidence="1" type="ORF">MTR67_052052</name>
</gene>
<dbReference type="Proteomes" id="UP001234989">
    <property type="component" value="Chromosome 12"/>
</dbReference>
<keyword evidence="2" id="KW-1185">Reference proteome</keyword>
<evidence type="ECO:0000313" key="1">
    <source>
        <dbReference type="EMBL" id="WMV58667.1"/>
    </source>
</evidence>
<reference evidence="1" key="1">
    <citation type="submission" date="2023-08" db="EMBL/GenBank/DDBJ databases">
        <title>A de novo genome assembly of Solanum verrucosum Schlechtendal, a Mexican diploid species geographically isolated from the other diploid A-genome species in potato relatives.</title>
        <authorList>
            <person name="Hosaka K."/>
        </authorList>
    </citation>
    <scope>NUCLEOTIDE SEQUENCE</scope>
    <source>
        <tissue evidence="1">Young leaves</tissue>
    </source>
</reference>
<dbReference type="AlphaFoldDB" id="A0AAF0ZZM0"/>
<dbReference type="EMBL" id="CP133623">
    <property type="protein sequence ID" value="WMV58667.1"/>
    <property type="molecule type" value="Genomic_DNA"/>
</dbReference>
<organism evidence="1 2">
    <name type="scientific">Solanum verrucosum</name>
    <dbReference type="NCBI Taxonomy" id="315347"/>
    <lineage>
        <taxon>Eukaryota</taxon>
        <taxon>Viridiplantae</taxon>
        <taxon>Streptophyta</taxon>
        <taxon>Embryophyta</taxon>
        <taxon>Tracheophyta</taxon>
        <taxon>Spermatophyta</taxon>
        <taxon>Magnoliopsida</taxon>
        <taxon>eudicotyledons</taxon>
        <taxon>Gunneridae</taxon>
        <taxon>Pentapetalae</taxon>
        <taxon>asterids</taxon>
        <taxon>lamiids</taxon>
        <taxon>Solanales</taxon>
        <taxon>Solanaceae</taxon>
        <taxon>Solanoideae</taxon>
        <taxon>Solaneae</taxon>
        <taxon>Solanum</taxon>
    </lineage>
</organism>